<protein>
    <recommendedName>
        <fullName evidence="3">ZAD domain-containing protein</fullName>
    </recommendedName>
</protein>
<evidence type="ECO:0000313" key="2">
    <source>
        <dbReference type="Proteomes" id="UP000410492"/>
    </source>
</evidence>
<dbReference type="Proteomes" id="UP000410492">
    <property type="component" value="Unassembled WGS sequence"/>
</dbReference>
<organism evidence="1 2">
    <name type="scientific">Callosobruchus maculatus</name>
    <name type="common">Southern cowpea weevil</name>
    <name type="synonym">Pulse bruchid</name>
    <dbReference type="NCBI Taxonomy" id="64391"/>
    <lineage>
        <taxon>Eukaryota</taxon>
        <taxon>Metazoa</taxon>
        <taxon>Ecdysozoa</taxon>
        <taxon>Arthropoda</taxon>
        <taxon>Hexapoda</taxon>
        <taxon>Insecta</taxon>
        <taxon>Pterygota</taxon>
        <taxon>Neoptera</taxon>
        <taxon>Endopterygota</taxon>
        <taxon>Coleoptera</taxon>
        <taxon>Polyphaga</taxon>
        <taxon>Cucujiformia</taxon>
        <taxon>Chrysomeloidea</taxon>
        <taxon>Chrysomelidae</taxon>
        <taxon>Bruchinae</taxon>
        <taxon>Bruchini</taxon>
        <taxon>Callosobruchus</taxon>
    </lineage>
</organism>
<sequence>MITAFASVQISSNDGLPGQVCFDCAVTISKSFYFKQLCEQSDITVRGLLAQSALSSSPVVKPLVVSESPDVVVLENIELGEIDEINPHKSANADTVFDNCE</sequence>
<dbReference type="SUPFAM" id="SSF57716">
    <property type="entry name" value="Glucocorticoid receptor-like (DNA-binding domain)"/>
    <property type="match status" value="1"/>
</dbReference>
<evidence type="ECO:0000313" key="1">
    <source>
        <dbReference type="EMBL" id="VEN60732.1"/>
    </source>
</evidence>
<dbReference type="EMBL" id="CAACVG010012716">
    <property type="protein sequence ID" value="VEN60732.1"/>
    <property type="molecule type" value="Genomic_DNA"/>
</dbReference>
<dbReference type="OrthoDB" id="1095242at2759"/>
<dbReference type="AlphaFoldDB" id="A0A653DMJ3"/>
<name>A0A653DMJ3_CALMS</name>
<evidence type="ECO:0008006" key="3">
    <source>
        <dbReference type="Google" id="ProtNLM"/>
    </source>
</evidence>
<gene>
    <name evidence="1" type="ORF">CALMAC_LOCUS18327</name>
</gene>
<reference evidence="1 2" key="1">
    <citation type="submission" date="2019-01" db="EMBL/GenBank/DDBJ databases">
        <authorList>
            <person name="Sayadi A."/>
        </authorList>
    </citation>
    <scope>NUCLEOTIDE SEQUENCE [LARGE SCALE GENOMIC DNA]</scope>
</reference>
<keyword evidence="2" id="KW-1185">Reference proteome</keyword>
<proteinExistence type="predicted"/>
<accession>A0A653DMJ3</accession>
<feature type="non-terminal residue" evidence="1">
    <location>
        <position position="101"/>
    </location>
</feature>